<feature type="region of interest" description="Disordered" evidence="6">
    <location>
        <begin position="417"/>
        <end position="442"/>
    </location>
</feature>
<evidence type="ECO:0000256" key="2">
    <source>
        <dbReference type="ARBA" id="ARBA00022475"/>
    </source>
</evidence>
<accession>A0AAU7DMR1</accession>
<dbReference type="Gene3D" id="3.30.1890.10">
    <property type="entry name" value="FepE-like"/>
    <property type="match status" value="1"/>
</dbReference>
<keyword evidence="4 7" id="KW-1133">Transmembrane helix</keyword>
<keyword evidence="3 7" id="KW-0812">Transmembrane</keyword>
<proteinExistence type="predicted"/>
<dbReference type="InterPro" id="IPR032807">
    <property type="entry name" value="GNVR"/>
</dbReference>
<dbReference type="GO" id="GO:0005886">
    <property type="term" value="C:plasma membrane"/>
    <property type="evidence" value="ECO:0007669"/>
    <property type="project" value="UniProtKB-SubCell"/>
</dbReference>
<evidence type="ECO:0000256" key="3">
    <source>
        <dbReference type="ARBA" id="ARBA00022692"/>
    </source>
</evidence>
<dbReference type="GO" id="GO:0004713">
    <property type="term" value="F:protein tyrosine kinase activity"/>
    <property type="evidence" value="ECO:0007669"/>
    <property type="project" value="TreeGrafter"/>
</dbReference>
<keyword evidence="2" id="KW-1003">Cell membrane</keyword>
<sequence>MVKIRSEGTIKEMPEDFDFPPIPPMEQEDLTFLDVLLIITQRKKLVGLVTAVCTLLALILAFALPQEYTATVIILPPQGNSSVSSMLASQLSGMNSAMGGVAGSMLGMKNINDMYVSMLKSRSVEDAVIQRYELQAEYKKKYLADTRKALEKHAQIDGSTKDGLIRLNFDDRNPTRAAEIANGYVDQFRTLSQHLAITEASQRRVVFESQLEKTKTDLENADEALKRTQLSTGMVQVDGQARAMIDSAARLRAQIVAKEVQIQAMRSYAGDENPALTEAQTELDGLRAQFNKMVGAKGGSADDVFLPKGQVPEAGLEYVRRLRDVKYYEAIFDILAKQLELAKLDEAREGAFIQIVDPAVPPEQKSFPKRGMFIIAGLAGGFTFGIMLALFQGGLARMQHNPATKDKLDLLRRSLWKGRTATKPKPVPDEVSGGERATPRTA</sequence>
<reference evidence="10" key="1">
    <citation type="submission" date="2023-03" db="EMBL/GenBank/DDBJ databases">
        <title>Edaphobacter sp.</title>
        <authorList>
            <person name="Huber K.J."/>
            <person name="Papendorf J."/>
            <person name="Pilke C."/>
            <person name="Bunk B."/>
            <person name="Sproeer C."/>
            <person name="Pester M."/>
        </authorList>
    </citation>
    <scope>NUCLEOTIDE SEQUENCE</scope>
    <source>
        <strain evidence="10">DSM 110680</strain>
    </source>
</reference>
<keyword evidence="5 7" id="KW-0472">Membrane</keyword>
<evidence type="ECO:0000313" key="10">
    <source>
        <dbReference type="EMBL" id="XBH18573.1"/>
    </source>
</evidence>
<evidence type="ECO:0000256" key="4">
    <source>
        <dbReference type="ARBA" id="ARBA00022989"/>
    </source>
</evidence>
<protein>
    <submittedName>
        <fullName evidence="10">Wzz/FepE/Etk N-terminal domain-containing protein</fullName>
    </submittedName>
</protein>
<dbReference type="Pfam" id="PF02706">
    <property type="entry name" value="Wzz"/>
    <property type="match status" value="1"/>
</dbReference>
<dbReference type="PANTHER" id="PTHR32309:SF13">
    <property type="entry name" value="FERRIC ENTEROBACTIN TRANSPORT PROTEIN FEPE"/>
    <property type="match status" value="1"/>
</dbReference>
<feature type="transmembrane region" description="Helical" evidence="7">
    <location>
        <begin position="45"/>
        <end position="64"/>
    </location>
</feature>
<evidence type="ECO:0000259" key="8">
    <source>
        <dbReference type="Pfam" id="PF02706"/>
    </source>
</evidence>
<dbReference type="RefSeq" id="WP_348263797.1">
    <property type="nucleotide sequence ID" value="NZ_CP121196.1"/>
</dbReference>
<evidence type="ECO:0000256" key="1">
    <source>
        <dbReference type="ARBA" id="ARBA00004651"/>
    </source>
</evidence>
<feature type="domain" description="Polysaccharide chain length determinant N-terminal" evidence="8">
    <location>
        <begin position="30"/>
        <end position="130"/>
    </location>
</feature>
<evidence type="ECO:0000256" key="6">
    <source>
        <dbReference type="SAM" id="MobiDB-lite"/>
    </source>
</evidence>
<dbReference type="InterPro" id="IPR003856">
    <property type="entry name" value="LPS_length_determ_N"/>
</dbReference>
<comment type="subcellular location">
    <subcellularLocation>
        <location evidence="1">Cell membrane</location>
        <topology evidence="1">Multi-pass membrane protein</topology>
    </subcellularLocation>
</comment>
<dbReference type="PANTHER" id="PTHR32309">
    <property type="entry name" value="TYROSINE-PROTEIN KINASE"/>
    <property type="match status" value="1"/>
</dbReference>
<organism evidence="10">
    <name type="scientific">Telmatobacter sp. DSM 110680</name>
    <dbReference type="NCBI Taxonomy" id="3036704"/>
    <lineage>
        <taxon>Bacteria</taxon>
        <taxon>Pseudomonadati</taxon>
        <taxon>Acidobacteriota</taxon>
        <taxon>Terriglobia</taxon>
        <taxon>Terriglobales</taxon>
        <taxon>Acidobacteriaceae</taxon>
        <taxon>Telmatobacter</taxon>
    </lineage>
</organism>
<dbReference type="EMBL" id="CP121196">
    <property type="protein sequence ID" value="XBH18573.1"/>
    <property type="molecule type" value="Genomic_DNA"/>
</dbReference>
<evidence type="ECO:0000256" key="5">
    <source>
        <dbReference type="ARBA" id="ARBA00023136"/>
    </source>
</evidence>
<evidence type="ECO:0000259" key="9">
    <source>
        <dbReference type="Pfam" id="PF13807"/>
    </source>
</evidence>
<gene>
    <name evidence="10" type="ORF">P8935_04365</name>
</gene>
<dbReference type="InterPro" id="IPR050445">
    <property type="entry name" value="Bact_polysacc_biosynth/exp"/>
</dbReference>
<evidence type="ECO:0000256" key="7">
    <source>
        <dbReference type="SAM" id="Phobius"/>
    </source>
</evidence>
<name>A0AAU7DMR1_9BACT</name>
<dbReference type="Pfam" id="PF13807">
    <property type="entry name" value="GNVR"/>
    <property type="match status" value="1"/>
</dbReference>
<feature type="transmembrane region" description="Helical" evidence="7">
    <location>
        <begin position="371"/>
        <end position="391"/>
    </location>
</feature>
<feature type="domain" description="Tyrosine-protein kinase G-rich" evidence="9">
    <location>
        <begin position="317"/>
        <end position="392"/>
    </location>
</feature>
<dbReference type="AlphaFoldDB" id="A0AAU7DMR1"/>